<comment type="caution">
    <text evidence="12">The sequence shown here is derived from an EMBL/GenBank/DDBJ whole genome shotgun (WGS) entry which is preliminary data.</text>
</comment>
<evidence type="ECO:0000256" key="9">
    <source>
        <dbReference type="SAM" id="Coils"/>
    </source>
</evidence>
<feature type="domain" description="BZIP" evidence="11">
    <location>
        <begin position="54"/>
        <end position="117"/>
    </location>
</feature>
<feature type="compositionally biased region" description="Polar residues" evidence="10">
    <location>
        <begin position="25"/>
        <end position="54"/>
    </location>
</feature>
<dbReference type="InterPro" id="IPR050936">
    <property type="entry name" value="AP-1-like"/>
</dbReference>
<evidence type="ECO:0000256" key="2">
    <source>
        <dbReference type="ARBA" id="ARBA00004123"/>
    </source>
</evidence>
<comment type="function">
    <text evidence="1">Putative transcription factor.</text>
</comment>
<dbReference type="AlphaFoldDB" id="A0AAN7UMI2"/>
<comment type="subcellular location">
    <subcellularLocation>
        <location evidence="2">Nucleus</location>
    </subcellularLocation>
</comment>
<comment type="similarity">
    <text evidence="3">Belongs to the bZIP family.</text>
</comment>
<evidence type="ECO:0000256" key="10">
    <source>
        <dbReference type="SAM" id="MobiDB-lite"/>
    </source>
</evidence>
<name>A0AAN7UMI2_9PEZI</name>
<keyword evidence="6" id="KW-0804">Transcription</keyword>
<protein>
    <recommendedName>
        <fullName evidence="8">Putative transcription factor kapC</fullName>
    </recommendedName>
</protein>
<dbReference type="GO" id="GO:0000976">
    <property type="term" value="F:transcription cis-regulatory region binding"/>
    <property type="evidence" value="ECO:0007669"/>
    <property type="project" value="InterPro"/>
</dbReference>
<keyword evidence="9" id="KW-0175">Coiled coil</keyword>
<dbReference type="SUPFAM" id="SSF57959">
    <property type="entry name" value="Leucine zipper domain"/>
    <property type="match status" value="1"/>
</dbReference>
<gene>
    <name evidence="12" type="ORF">RRF57_005619</name>
</gene>
<dbReference type="EMBL" id="JAWHQM010000013">
    <property type="protein sequence ID" value="KAK5629904.1"/>
    <property type="molecule type" value="Genomic_DNA"/>
</dbReference>
<evidence type="ECO:0000313" key="12">
    <source>
        <dbReference type="EMBL" id="KAK5629904.1"/>
    </source>
</evidence>
<feature type="region of interest" description="Disordered" evidence="10">
    <location>
        <begin position="1"/>
        <end position="79"/>
    </location>
</feature>
<feature type="coiled-coil region" evidence="9">
    <location>
        <begin position="79"/>
        <end position="120"/>
    </location>
</feature>
<evidence type="ECO:0000313" key="13">
    <source>
        <dbReference type="Proteomes" id="UP001305414"/>
    </source>
</evidence>
<evidence type="ECO:0000259" key="11">
    <source>
        <dbReference type="PROSITE" id="PS50217"/>
    </source>
</evidence>
<dbReference type="Gene3D" id="1.20.5.170">
    <property type="match status" value="1"/>
</dbReference>
<dbReference type="CDD" id="cd14688">
    <property type="entry name" value="bZIP_YAP"/>
    <property type="match status" value="1"/>
</dbReference>
<evidence type="ECO:0000256" key="6">
    <source>
        <dbReference type="ARBA" id="ARBA00023163"/>
    </source>
</evidence>
<dbReference type="PANTHER" id="PTHR40621">
    <property type="entry name" value="TRANSCRIPTION FACTOR KAPC-RELATED"/>
    <property type="match status" value="1"/>
</dbReference>
<accession>A0AAN7UMI2</accession>
<dbReference type="PROSITE" id="PS50217">
    <property type="entry name" value="BZIP"/>
    <property type="match status" value="1"/>
</dbReference>
<evidence type="ECO:0000256" key="4">
    <source>
        <dbReference type="ARBA" id="ARBA00023015"/>
    </source>
</evidence>
<evidence type="ECO:0000256" key="7">
    <source>
        <dbReference type="ARBA" id="ARBA00023242"/>
    </source>
</evidence>
<sequence>MSDPQPDLARPSFAGYWKRSKDEQATQNLTFVSSKLGQPSDQGENDAQTEPQSEAKTKARRQQVRNAQRQHRQRKANYTKQLEMDVTKLRDDIARVEEELEALRRQNGVVRSQLAAQENAARAVDVSPSANIMMNHMAFSTSLAPKYTVSLDMSEDLGTPAYQISRPSSSLPDTSSNSIATYSHAPETVSGTTPASTVGTSVEDVAVMESMLSEEQIDRVINFILALEHCCWNHIPQTCFEHHHHQHCPQEPHPEEMCMNKGLNGHTLMATTLALQSAPYSIFEHMSEFPSTHPSSVAGEDHQLAWSTRALTLTNLRRLARTLNPFDAELAPVQAWFELASLYGIDRATDAAVLSQIRHELVGKVRCVVYGAAVKRTVFEDVLKKVIGFLPRSRAAGTGVAYTGDEGEDEEDMDVMMMMMEMGDEDDGEDYNDGMMGMMRMNMKKGMGMGRGREMEIGQGGEEDMNARVSSPQGN</sequence>
<dbReference type="GO" id="GO:0090575">
    <property type="term" value="C:RNA polymerase II transcription regulator complex"/>
    <property type="evidence" value="ECO:0007669"/>
    <property type="project" value="TreeGrafter"/>
</dbReference>
<keyword evidence="13" id="KW-1185">Reference proteome</keyword>
<keyword evidence="4" id="KW-0805">Transcription regulation</keyword>
<keyword evidence="7" id="KW-0539">Nucleus</keyword>
<dbReference type="InterPro" id="IPR004827">
    <property type="entry name" value="bZIP"/>
</dbReference>
<proteinExistence type="inferred from homology"/>
<dbReference type="InterPro" id="IPR046347">
    <property type="entry name" value="bZIP_sf"/>
</dbReference>
<dbReference type="Proteomes" id="UP001305414">
    <property type="component" value="Unassembled WGS sequence"/>
</dbReference>
<evidence type="ECO:0000256" key="5">
    <source>
        <dbReference type="ARBA" id="ARBA00023125"/>
    </source>
</evidence>
<dbReference type="GO" id="GO:0001228">
    <property type="term" value="F:DNA-binding transcription activator activity, RNA polymerase II-specific"/>
    <property type="evidence" value="ECO:0007669"/>
    <property type="project" value="TreeGrafter"/>
</dbReference>
<evidence type="ECO:0000256" key="1">
    <source>
        <dbReference type="ARBA" id="ARBA00004049"/>
    </source>
</evidence>
<evidence type="ECO:0000256" key="3">
    <source>
        <dbReference type="ARBA" id="ARBA00007163"/>
    </source>
</evidence>
<keyword evidence="5" id="KW-0238">DNA-binding</keyword>
<feature type="compositionally biased region" description="Basic residues" evidence="10">
    <location>
        <begin position="58"/>
        <end position="77"/>
    </location>
</feature>
<feature type="region of interest" description="Disordered" evidence="10">
    <location>
        <begin position="452"/>
        <end position="475"/>
    </location>
</feature>
<dbReference type="PANTHER" id="PTHR40621:SF11">
    <property type="entry name" value="TRANSCRIPTION FACTOR KAPC-RELATED"/>
    <property type="match status" value="1"/>
</dbReference>
<evidence type="ECO:0000256" key="8">
    <source>
        <dbReference type="ARBA" id="ARBA00044067"/>
    </source>
</evidence>
<organism evidence="12 13">
    <name type="scientific">Xylaria bambusicola</name>
    <dbReference type="NCBI Taxonomy" id="326684"/>
    <lineage>
        <taxon>Eukaryota</taxon>
        <taxon>Fungi</taxon>
        <taxon>Dikarya</taxon>
        <taxon>Ascomycota</taxon>
        <taxon>Pezizomycotina</taxon>
        <taxon>Sordariomycetes</taxon>
        <taxon>Xylariomycetidae</taxon>
        <taxon>Xylariales</taxon>
        <taxon>Xylariaceae</taxon>
        <taxon>Xylaria</taxon>
    </lineage>
</organism>
<reference evidence="12 13" key="1">
    <citation type="submission" date="2023-10" db="EMBL/GenBank/DDBJ databases">
        <title>Draft genome sequence of Xylaria bambusicola isolate GMP-LS, the root and basal stem rot pathogen of sugarcane in Indonesia.</title>
        <authorList>
            <person name="Selvaraj P."/>
            <person name="Muralishankar V."/>
            <person name="Muruganantham S."/>
            <person name="Sp S."/>
            <person name="Haryani S."/>
            <person name="Lau K.J.X."/>
            <person name="Naqvi N.I."/>
        </authorList>
    </citation>
    <scope>NUCLEOTIDE SEQUENCE [LARGE SCALE GENOMIC DNA]</scope>
    <source>
        <strain evidence="12">GMP-LS</strain>
    </source>
</reference>